<evidence type="ECO:0000256" key="7">
    <source>
        <dbReference type="SAM" id="SignalP"/>
    </source>
</evidence>
<dbReference type="PANTHER" id="PTHR19343">
    <property type="entry name" value="T CELL RECEPTOR ALPHA VARIABLE 1-2"/>
    <property type="match status" value="1"/>
</dbReference>
<evidence type="ECO:0000256" key="5">
    <source>
        <dbReference type="ARBA" id="ARBA00023319"/>
    </source>
</evidence>
<keyword evidence="2" id="KW-0391">Immunity</keyword>
<feature type="domain" description="Ig-like" evidence="8">
    <location>
        <begin position="16"/>
        <end position="121"/>
    </location>
</feature>
<evidence type="ECO:0000256" key="2">
    <source>
        <dbReference type="ARBA" id="ARBA00022859"/>
    </source>
</evidence>
<evidence type="ECO:0000256" key="4">
    <source>
        <dbReference type="ARBA" id="ARBA00023170"/>
    </source>
</evidence>
<reference evidence="9" key="3">
    <citation type="submission" date="2025-09" db="UniProtKB">
        <authorList>
            <consortium name="Ensembl"/>
        </authorList>
    </citation>
    <scope>IDENTIFICATION</scope>
    <source>
        <strain evidence="9">Thoroughbred</strain>
    </source>
</reference>
<evidence type="ECO:0000256" key="6">
    <source>
        <dbReference type="ARBA" id="ARBA00043266"/>
    </source>
</evidence>
<keyword evidence="5" id="KW-0393">Immunoglobulin domain</keyword>
<reference evidence="9" key="2">
    <citation type="submission" date="2025-08" db="UniProtKB">
        <authorList>
            <consortium name="Ensembl"/>
        </authorList>
    </citation>
    <scope>IDENTIFICATION</scope>
    <source>
        <strain evidence="9">Thoroughbred</strain>
    </source>
</reference>
<evidence type="ECO:0000313" key="9">
    <source>
        <dbReference type="Ensembl" id="ENSECAP00000031322.2"/>
    </source>
</evidence>
<dbReference type="InterPro" id="IPR013106">
    <property type="entry name" value="Ig_V-set"/>
</dbReference>
<dbReference type="GeneTree" id="ENSGT00940000153130"/>
<keyword evidence="3" id="KW-1064">Adaptive immunity</keyword>
<dbReference type="SUPFAM" id="SSF48726">
    <property type="entry name" value="Immunoglobulin"/>
    <property type="match status" value="1"/>
</dbReference>
<keyword evidence="1 7" id="KW-0732">Signal</keyword>
<dbReference type="Gene3D" id="2.60.40.10">
    <property type="entry name" value="Immunoglobulins"/>
    <property type="match status" value="1"/>
</dbReference>
<dbReference type="Proteomes" id="UP000002281">
    <property type="component" value="Chromosome 1"/>
</dbReference>
<dbReference type="SMART" id="SM00406">
    <property type="entry name" value="IGv"/>
    <property type="match status" value="1"/>
</dbReference>
<feature type="signal peptide" evidence="7">
    <location>
        <begin position="1"/>
        <end position="21"/>
    </location>
</feature>
<accession>A0A3Q2L1R6</accession>
<evidence type="ECO:0000256" key="3">
    <source>
        <dbReference type="ARBA" id="ARBA00023130"/>
    </source>
</evidence>
<evidence type="ECO:0000313" key="10">
    <source>
        <dbReference type="Proteomes" id="UP000002281"/>
    </source>
</evidence>
<dbReference type="PANTHER" id="PTHR19343:SF24">
    <property type="entry name" value="T CELL RECEPTOR ALPHA VARIABLE 29_DELTA VARIABLE 5"/>
    <property type="match status" value="1"/>
</dbReference>
<dbReference type="InterPro" id="IPR036179">
    <property type="entry name" value="Ig-like_dom_sf"/>
</dbReference>
<evidence type="ECO:0000256" key="1">
    <source>
        <dbReference type="ARBA" id="ARBA00022729"/>
    </source>
</evidence>
<dbReference type="InterPro" id="IPR013783">
    <property type="entry name" value="Ig-like_fold"/>
</dbReference>
<dbReference type="GO" id="GO:0042605">
    <property type="term" value="F:peptide antigen binding"/>
    <property type="evidence" value="ECO:0000318"/>
    <property type="project" value="GO_Central"/>
</dbReference>
<organism evidence="9 10">
    <name type="scientific">Equus caballus</name>
    <name type="common">Horse</name>
    <dbReference type="NCBI Taxonomy" id="9796"/>
    <lineage>
        <taxon>Eukaryota</taxon>
        <taxon>Metazoa</taxon>
        <taxon>Chordata</taxon>
        <taxon>Craniata</taxon>
        <taxon>Vertebrata</taxon>
        <taxon>Euteleostomi</taxon>
        <taxon>Mammalia</taxon>
        <taxon>Eutheria</taxon>
        <taxon>Laurasiatheria</taxon>
        <taxon>Perissodactyla</taxon>
        <taxon>Equidae</taxon>
        <taxon>Equus</taxon>
    </lineage>
</organism>
<keyword evidence="10" id="KW-1185">Reference proteome</keyword>
<dbReference type="Bgee" id="ENSECAG00000012785">
    <property type="expression patterns" value="Expressed in leukocyte and 1 other cell type or tissue"/>
</dbReference>
<dbReference type="Pfam" id="PF07686">
    <property type="entry name" value="V-set"/>
    <property type="match status" value="1"/>
</dbReference>
<sequence length="121" mass="13579">MGRLLGASLWILWLQPYWVNSQQKNGDQQQVKQNSPSVSVQEGGISILNCDYNNKLFDYFLWYRKYPAKGPALLISIPLGMDKNEDGRFTVFLNKSTKHLSLHIAASRPGDSALYLCAASA</sequence>
<keyword evidence="6" id="KW-1279">T cell receptor</keyword>
<dbReference type="InterPro" id="IPR051006">
    <property type="entry name" value="TCR_variable_domain"/>
</dbReference>
<dbReference type="PROSITE" id="PS50835">
    <property type="entry name" value="IG_LIKE"/>
    <property type="match status" value="1"/>
</dbReference>
<name>A0A3Q2L1R6_HORSE</name>
<dbReference type="CDD" id="cd04983">
    <property type="entry name" value="IgV_TCR_alpha"/>
    <property type="match status" value="1"/>
</dbReference>
<protein>
    <submittedName>
        <fullName evidence="9">T cell receptor alpha variable 29/delta variable 5</fullName>
    </submittedName>
</protein>
<evidence type="ECO:0000259" key="8">
    <source>
        <dbReference type="PROSITE" id="PS50835"/>
    </source>
</evidence>
<reference evidence="9 10" key="1">
    <citation type="journal article" date="2009" name="Science">
        <title>Genome sequence, comparative analysis, and population genetics of the domestic horse.</title>
        <authorList>
            <consortium name="Broad Institute Genome Sequencing Platform"/>
            <consortium name="Broad Institute Whole Genome Assembly Team"/>
            <person name="Wade C.M."/>
            <person name="Giulotto E."/>
            <person name="Sigurdsson S."/>
            <person name="Zoli M."/>
            <person name="Gnerre S."/>
            <person name="Imsland F."/>
            <person name="Lear T.L."/>
            <person name="Adelson D.L."/>
            <person name="Bailey E."/>
            <person name="Bellone R.R."/>
            <person name="Bloecker H."/>
            <person name="Distl O."/>
            <person name="Edgar R.C."/>
            <person name="Garber M."/>
            <person name="Leeb T."/>
            <person name="Mauceli E."/>
            <person name="MacLeod J.N."/>
            <person name="Penedo M.C.T."/>
            <person name="Raison J.M."/>
            <person name="Sharpe T."/>
            <person name="Vogel J."/>
            <person name="Andersson L."/>
            <person name="Antczak D.F."/>
            <person name="Biagi T."/>
            <person name="Binns M.M."/>
            <person name="Chowdhary B.P."/>
            <person name="Coleman S.J."/>
            <person name="Della Valle G."/>
            <person name="Fryc S."/>
            <person name="Guerin G."/>
            <person name="Hasegawa T."/>
            <person name="Hill E.W."/>
            <person name="Jurka J."/>
            <person name="Kiialainen A."/>
            <person name="Lindgren G."/>
            <person name="Liu J."/>
            <person name="Magnani E."/>
            <person name="Mickelson J.R."/>
            <person name="Murray J."/>
            <person name="Nergadze S.G."/>
            <person name="Onofrio R."/>
            <person name="Pedroni S."/>
            <person name="Piras M.F."/>
            <person name="Raudsepp T."/>
            <person name="Rocchi M."/>
            <person name="Roeed K.H."/>
            <person name="Ryder O.A."/>
            <person name="Searle S."/>
            <person name="Skow L."/>
            <person name="Swinburne J.E."/>
            <person name="Syvaenen A.C."/>
            <person name="Tozaki T."/>
            <person name="Valberg S.J."/>
            <person name="Vaudin M."/>
            <person name="White J.R."/>
            <person name="Zody M.C."/>
            <person name="Lander E.S."/>
            <person name="Lindblad-Toh K."/>
        </authorList>
    </citation>
    <scope>NUCLEOTIDE SEQUENCE [LARGE SCALE GENOMIC DNA]</scope>
    <source>
        <strain evidence="9 10">Thoroughbred</strain>
    </source>
</reference>
<dbReference type="AlphaFoldDB" id="A0A3Q2L1R6"/>
<feature type="chain" id="PRO_5040476488" evidence="7">
    <location>
        <begin position="22"/>
        <end position="121"/>
    </location>
</feature>
<dbReference type="GO" id="GO:0002250">
    <property type="term" value="P:adaptive immune response"/>
    <property type="evidence" value="ECO:0007669"/>
    <property type="project" value="UniProtKB-KW"/>
</dbReference>
<keyword evidence="4" id="KW-0675">Receptor</keyword>
<dbReference type="Ensembl" id="ENSECAT00000043420.2">
    <property type="protein sequence ID" value="ENSECAP00000031322.2"/>
    <property type="gene ID" value="ENSECAG00000012785.3"/>
</dbReference>
<dbReference type="InterPro" id="IPR007110">
    <property type="entry name" value="Ig-like_dom"/>
</dbReference>
<gene>
    <name evidence="9" type="primary">TRAV29DV5</name>
</gene>
<proteinExistence type="predicted"/>
<dbReference type="GO" id="GO:0042101">
    <property type="term" value="C:T cell receptor complex"/>
    <property type="evidence" value="ECO:0007669"/>
    <property type="project" value="UniProtKB-KW"/>
</dbReference>